<dbReference type="EMBL" id="FOXI01000033">
    <property type="protein sequence ID" value="SFQ20034.1"/>
    <property type="molecule type" value="Genomic_DNA"/>
</dbReference>
<evidence type="ECO:0000256" key="1">
    <source>
        <dbReference type="SAM" id="Phobius"/>
    </source>
</evidence>
<keyword evidence="1" id="KW-0472">Membrane</keyword>
<evidence type="ECO:0000313" key="2">
    <source>
        <dbReference type="EMBL" id="SFQ20034.1"/>
    </source>
</evidence>
<proteinExistence type="predicted"/>
<evidence type="ECO:0000313" key="3">
    <source>
        <dbReference type="Proteomes" id="UP000183769"/>
    </source>
</evidence>
<feature type="transmembrane region" description="Helical" evidence="1">
    <location>
        <begin position="136"/>
        <end position="156"/>
    </location>
</feature>
<keyword evidence="1" id="KW-0812">Transmembrane</keyword>
<name>A0A1I5WJR8_9EURY</name>
<protein>
    <submittedName>
        <fullName evidence="2">Uncharacterized protein</fullName>
    </submittedName>
</protein>
<sequence>MEVVEVVSDDLVEGEPGGAGLRLGDRRRSILASEVAVDRICLEAIGQFRQQLFRPLGVGVVATERRFSRDSVLELQVRCAPMAVVERVLSLESITVLLPRWISRSVSTERLLTTPRYSLYRKESNSMELMERRKEIVGSAFVFAVFLTTLTALRVWNLKPSTSVQSDIVKGTAILVVAAVAYYVYCGGNFLNGWIIALGPVLAFTLNLFAPVTTMGVVDILIWGLGSAIPISGVLAIVGLLLGEGLKRVTKPERKNRPT</sequence>
<gene>
    <name evidence="2" type="ORF">SAMN05216277_1334</name>
</gene>
<feature type="transmembrane region" description="Helical" evidence="1">
    <location>
        <begin position="193"/>
        <end position="214"/>
    </location>
</feature>
<feature type="transmembrane region" description="Helical" evidence="1">
    <location>
        <begin position="220"/>
        <end position="242"/>
    </location>
</feature>
<feature type="transmembrane region" description="Helical" evidence="1">
    <location>
        <begin position="168"/>
        <end position="186"/>
    </location>
</feature>
<accession>A0A1I5WJR8</accession>
<keyword evidence="3" id="KW-1185">Reference proteome</keyword>
<organism evidence="2 3">
    <name type="scientific">Halolamina pelagica</name>
    <dbReference type="NCBI Taxonomy" id="699431"/>
    <lineage>
        <taxon>Archaea</taxon>
        <taxon>Methanobacteriati</taxon>
        <taxon>Methanobacteriota</taxon>
        <taxon>Stenosarchaea group</taxon>
        <taxon>Halobacteria</taxon>
        <taxon>Halobacteriales</taxon>
        <taxon>Haloferacaceae</taxon>
    </lineage>
</organism>
<dbReference type="Proteomes" id="UP000183769">
    <property type="component" value="Unassembled WGS sequence"/>
</dbReference>
<reference evidence="3" key="1">
    <citation type="submission" date="2016-10" db="EMBL/GenBank/DDBJ databases">
        <authorList>
            <person name="Varghese N."/>
            <person name="Submissions S."/>
        </authorList>
    </citation>
    <scope>NUCLEOTIDE SEQUENCE [LARGE SCALE GENOMIC DNA]</scope>
    <source>
        <strain evidence="3">CGMCC 1.10329</strain>
    </source>
</reference>
<keyword evidence="1" id="KW-1133">Transmembrane helix</keyword>
<dbReference type="AlphaFoldDB" id="A0A1I5WJR8"/>